<accession>A0A0D0G1I1</accession>
<dbReference type="InterPro" id="IPR036527">
    <property type="entry name" value="SCP2_sterol-bd_dom_sf"/>
</dbReference>
<dbReference type="Pfam" id="PF02036">
    <property type="entry name" value="SCP2"/>
    <property type="match status" value="1"/>
</dbReference>
<name>A0A0D0G1I1_9BACI</name>
<dbReference type="PANTHER" id="PTHR10094">
    <property type="entry name" value="STEROL CARRIER PROTEIN 2 SCP-2 FAMILY PROTEIN"/>
    <property type="match status" value="1"/>
</dbReference>
<reference evidence="2 3" key="1">
    <citation type="submission" date="2015-01" db="EMBL/GenBank/DDBJ databases">
        <title>Draft Genome Sequences of Four Bacillus thermoamylovorans Strains, Isolated From Food Products.</title>
        <authorList>
            <person name="Krawcyk A.O."/>
            <person name="Berendsen E.M."/>
            <person name="Eijlander R.T."/>
            <person name="de Jong A."/>
            <person name="Wells-Bennik M."/>
            <person name="Kuipers O.P."/>
        </authorList>
    </citation>
    <scope>NUCLEOTIDE SEQUENCE [LARGE SCALE GENOMIC DNA]</scope>
    <source>
        <strain evidence="2 3">B4167</strain>
    </source>
</reference>
<dbReference type="PANTHER" id="PTHR10094:SF25">
    <property type="entry name" value="SCP2 STEROL-BINDING DOMAIN-CONTAINING PROTEIN 1"/>
    <property type="match status" value="1"/>
</dbReference>
<dbReference type="Proteomes" id="UP000032076">
    <property type="component" value="Unassembled WGS sequence"/>
</dbReference>
<dbReference type="RefSeq" id="WP_041845160.1">
    <property type="nucleotide sequence ID" value="NZ_CP023704.1"/>
</dbReference>
<gene>
    <name evidence="2" type="ORF">B4167_0393</name>
</gene>
<organism evidence="2 3">
    <name type="scientific">Caldibacillus thermoamylovorans</name>
    <dbReference type="NCBI Taxonomy" id="35841"/>
    <lineage>
        <taxon>Bacteria</taxon>
        <taxon>Bacillati</taxon>
        <taxon>Bacillota</taxon>
        <taxon>Bacilli</taxon>
        <taxon>Bacillales</taxon>
        <taxon>Bacillaceae</taxon>
        <taxon>Caldibacillus</taxon>
    </lineage>
</organism>
<sequence length="112" mass="12426">MAEVKELIQKLETAVKADPNFLGGRDAVYQFQFHDDNSVYQLIIHGADGKIVEGEQEAANCTMIFLKEDFEKATEGKLNGTEAFMNGRLKIKGDKGLALKLQTYLSSLKTAK</sequence>
<dbReference type="GeneID" id="92960995"/>
<protein>
    <recommendedName>
        <fullName evidence="1">SCP2 domain-containing protein</fullName>
    </recommendedName>
</protein>
<dbReference type="SUPFAM" id="SSF55718">
    <property type="entry name" value="SCP-like"/>
    <property type="match status" value="1"/>
</dbReference>
<dbReference type="GO" id="GO:0005829">
    <property type="term" value="C:cytosol"/>
    <property type="evidence" value="ECO:0007669"/>
    <property type="project" value="TreeGrafter"/>
</dbReference>
<dbReference type="OrthoDB" id="9804656at2"/>
<feature type="domain" description="SCP2" evidence="1">
    <location>
        <begin position="20"/>
        <end position="105"/>
    </location>
</feature>
<proteinExistence type="predicted"/>
<comment type="caution">
    <text evidence="2">The sequence shown here is derived from an EMBL/GenBank/DDBJ whole genome shotgun (WGS) entry which is preliminary data.</text>
</comment>
<evidence type="ECO:0000259" key="1">
    <source>
        <dbReference type="Pfam" id="PF02036"/>
    </source>
</evidence>
<dbReference type="Gene3D" id="3.30.1050.10">
    <property type="entry name" value="SCP2 sterol-binding domain"/>
    <property type="match status" value="1"/>
</dbReference>
<dbReference type="InterPro" id="IPR003033">
    <property type="entry name" value="SCP2_sterol-bd_dom"/>
</dbReference>
<evidence type="ECO:0000313" key="3">
    <source>
        <dbReference type="Proteomes" id="UP000032076"/>
    </source>
</evidence>
<dbReference type="EMBL" id="JXLU01000010">
    <property type="protein sequence ID" value="KIO74116.1"/>
    <property type="molecule type" value="Genomic_DNA"/>
</dbReference>
<dbReference type="KEGG" id="bthv:CQJ30_09365"/>
<dbReference type="AlphaFoldDB" id="A0A0D0G1I1"/>
<evidence type="ECO:0000313" key="2">
    <source>
        <dbReference type="EMBL" id="KIO74116.1"/>
    </source>
</evidence>